<dbReference type="Pfam" id="PF21289">
    <property type="entry name" value="EDC4_C"/>
    <property type="match status" value="1"/>
</dbReference>
<dbReference type="InterPro" id="IPR032401">
    <property type="entry name" value="EDC4_WD40"/>
</dbReference>
<evidence type="ECO:0000256" key="3">
    <source>
        <dbReference type="ARBA" id="ARBA00022490"/>
    </source>
</evidence>
<dbReference type="STRING" id="564608.C1MYN3"/>
<dbReference type="InterPro" id="IPR044938">
    <property type="entry name" value="EDC4_C_sf"/>
</dbReference>
<evidence type="ECO:0000256" key="4">
    <source>
        <dbReference type="ARBA" id="ARBA00022574"/>
    </source>
</evidence>
<sequence length="912" mass="94482">MANTADSPAARALQAAAAAGASLASVVAPKGRDLTPGVDATYDIESRVEGEEQPQLEVSPITVYATEYAERQFSQIAVNARYICYGLRAGQVRVLHKDTASRALLRGHTAQIADMKFAPSAKDDILASFGVDGCLFVKRVVAGDGGDAVDEKALLQITVSPPPADVSSLVPRVAWLSKSELVGAIGDAIFVATVDVSKNAAARALTVDVSLLGEPCDGVHVIAAATGKPSVTDLSVSLSGDGRLAVGYADGTVRVWSPRSGETDEYKPSPFFVDQARSSITLTFSPCDDAVASVNWVGAGAVVVGSAQNASIALWTLGDGDMNGAEATQTLSFAPEDDVYNFTCAAYPAARLVLLANLRKQSVYAVHLAKDGAGFDYVSEFSVTMPVLSFTALREDDDELSLQLYCMQTQAIQQYALHLDRCRPEGSAGGEAADEAEIAAAAGDSESESESEEESEEDEAGDDDATVAIPAAAAAAAAASGGGSPGTPKPSTPTPGKLLTPGELMSMAAGGSAPKNGGSASPVAAEPEPPVAALPKAKPKKQGNAPPPPPPGGARHPPPPPPPHGTPHPGDIAAAINGLRAQLLADVVGLVNAQREDREAAERERQKELLIAVSAAITRDLPVQIEKLLRKELKSLAPAVASEIAAKTKQGGGNGASEAKAIKDAVAPALQQAMENVVVPKFERACGEMFEQVRSTFERGMDDIATELYTQKENAIAAEVGPLVSSLRAASNEVRSAAEILLTDVPAAAGASSAPPASAQPTSLADLESSMDPTIELGRLVDEGQLEDAFTKALGLSSVEMVTWVCGKVEPAREAIFGQSPAPLSQGVLLSLMQQLSCDLDEEPTLKLAWIRDSCLAIDPSDAMLSAHMRPILESVFGGLHEASQSPATPAAVKGDLRLCVHVVNSLLTACR</sequence>
<evidence type="ECO:0000256" key="6">
    <source>
        <dbReference type="ARBA" id="ARBA00023054"/>
    </source>
</evidence>
<feature type="domain" description="Enhancer of mRNA-decapping protein 4 C-terminal" evidence="9">
    <location>
        <begin position="779"/>
        <end position="882"/>
    </location>
</feature>
<keyword evidence="6" id="KW-0175">Coiled coil</keyword>
<dbReference type="Proteomes" id="UP000001876">
    <property type="component" value="Unassembled WGS sequence"/>
</dbReference>
<dbReference type="PANTHER" id="PTHR15598:SF5">
    <property type="entry name" value="ENHANCER OF MRNA-DECAPPING PROTEIN 4"/>
    <property type="match status" value="1"/>
</dbReference>
<dbReference type="SMART" id="SM00320">
    <property type="entry name" value="WD40"/>
    <property type="match status" value="3"/>
</dbReference>
<dbReference type="InterPro" id="IPR049404">
    <property type="entry name" value="EDC4_C"/>
</dbReference>
<dbReference type="InterPro" id="IPR045152">
    <property type="entry name" value="EDC4-like"/>
</dbReference>
<dbReference type="KEGG" id="mpp:MICPUCDRAFT_59964"/>
<dbReference type="SUPFAM" id="SSF50978">
    <property type="entry name" value="WD40 repeat-like"/>
    <property type="match status" value="1"/>
</dbReference>
<dbReference type="Gene3D" id="2.130.10.10">
    <property type="entry name" value="YVTN repeat-like/Quinoprotein amine dehydrogenase"/>
    <property type="match status" value="1"/>
</dbReference>
<gene>
    <name evidence="10" type="ORF">MICPUCDRAFT_59964</name>
</gene>
<dbReference type="FunFam" id="1.10.220.100:FF:000001">
    <property type="entry name" value="Enhancer of mRNA-decapping protein 4"/>
    <property type="match status" value="1"/>
</dbReference>
<keyword evidence="3" id="KW-0963">Cytoplasm</keyword>
<evidence type="ECO:0000259" key="9">
    <source>
        <dbReference type="Pfam" id="PF21289"/>
    </source>
</evidence>
<dbReference type="GO" id="GO:0031087">
    <property type="term" value="P:deadenylation-independent decapping of nuclear-transcribed mRNA"/>
    <property type="evidence" value="ECO:0007669"/>
    <property type="project" value="InterPro"/>
</dbReference>
<evidence type="ECO:0000256" key="7">
    <source>
        <dbReference type="SAM" id="MobiDB-lite"/>
    </source>
</evidence>
<evidence type="ECO:0000313" key="10">
    <source>
        <dbReference type="EMBL" id="EEH55367.1"/>
    </source>
</evidence>
<dbReference type="GeneID" id="9685743"/>
<dbReference type="RefSeq" id="XP_003060598.1">
    <property type="nucleotide sequence ID" value="XM_003060552.1"/>
</dbReference>
<reference evidence="10 11" key="1">
    <citation type="journal article" date="2009" name="Science">
        <title>Green evolution and dynamic adaptations revealed by genomes of the marine picoeukaryotes Micromonas.</title>
        <authorList>
            <person name="Worden A.Z."/>
            <person name="Lee J.H."/>
            <person name="Mock T."/>
            <person name="Rouze P."/>
            <person name="Simmons M.P."/>
            <person name="Aerts A.L."/>
            <person name="Allen A.E."/>
            <person name="Cuvelier M.L."/>
            <person name="Derelle E."/>
            <person name="Everett M.V."/>
            <person name="Foulon E."/>
            <person name="Grimwood J."/>
            <person name="Gundlach H."/>
            <person name="Henrissat B."/>
            <person name="Napoli C."/>
            <person name="McDonald S.M."/>
            <person name="Parker M.S."/>
            <person name="Rombauts S."/>
            <person name="Salamov A."/>
            <person name="Von Dassow P."/>
            <person name="Badger J.H."/>
            <person name="Coutinho P.M."/>
            <person name="Demir E."/>
            <person name="Dubchak I."/>
            <person name="Gentemann C."/>
            <person name="Eikrem W."/>
            <person name="Gready J.E."/>
            <person name="John U."/>
            <person name="Lanier W."/>
            <person name="Lindquist E.A."/>
            <person name="Lucas S."/>
            <person name="Mayer K.F."/>
            <person name="Moreau H."/>
            <person name="Not F."/>
            <person name="Otillar R."/>
            <person name="Panaud O."/>
            <person name="Pangilinan J."/>
            <person name="Paulsen I."/>
            <person name="Piegu B."/>
            <person name="Poliakov A."/>
            <person name="Robbens S."/>
            <person name="Schmutz J."/>
            <person name="Toulza E."/>
            <person name="Wyss T."/>
            <person name="Zelensky A."/>
            <person name="Zhou K."/>
            <person name="Armbrust E.V."/>
            <person name="Bhattacharya D."/>
            <person name="Goodenough U.W."/>
            <person name="Van de Peer Y."/>
            <person name="Grigoriev I.V."/>
        </authorList>
    </citation>
    <scope>NUCLEOTIDE SEQUENCE [LARGE SCALE GENOMIC DNA]</scope>
    <source>
        <strain evidence="10 11">CCMP1545</strain>
    </source>
</reference>
<dbReference type="InterPro" id="IPR015943">
    <property type="entry name" value="WD40/YVTN_repeat-like_dom_sf"/>
</dbReference>
<keyword evidence="5" id="KW-0677">Repeat</keyword>
<feature type="compositionally biased region" description="Acidic residues" evidence="7">
    <location>
        <begin position="445"/>
        <end position="465"/>
    </location>
</feature>
<feature type="compositionally biased region" description="Pro residues" evidence="7">
    <location>
        <begin position="545"/>
        <end position="566"/>
    </location>
</feature>
<evidence type="ECO:0000256" key="2">
    <source>
        <dbReference type="ARBA" id="ARBA00009639"/>
    </source>
</evidence>
<dbReference type="Gene3D" id="1.10.220.100">
    <property type="entry name" value="conserved c-terminal region of ge- 1"/>
    <property type="match status" value="1"/>
</dbReference>
<dbReference type="InterPro" id="IPR001680">
    <property type="entry name" value="WD40_rpt"/>
</dbReference>
<feature type="domain" description="Enhancer of mRNA-decapping protein 4 WD40 repeat region" evidence="8">
    <location>
        <begin position="71"/>
        <end position="175"/>
    </location>
</feature>
<feature type="region of interest" description="Disordered" evidence="7">
    <location>
        <begin position="423"/>
        <end position="572"/>
    </location>
</feature>
<dbReference type="GO" id="GO:0000932">
    <property type="term" value="C:P-body"/>
    <property type="evidence" value="ECO:0007669"/>
    <property type="project" value="UniProtKB-SubCell"/>
</dbReference>
<dbReference type="OrthoDB" id="21128at2759"/>
<dbReference type="Pfam" id="PF16529">
    <property type="entry name" value="Ge1_WD40"/>
    <property type="match status" value="1"/>
</dbReference>
<name>C1MYN3_MICPC</name>
<comment type="similarity">
    <text evidence="2">Belongs to the WD repeat EDC4 family.</text>
</comment>
<dbReference type="EMBL" id="GG663742">
    <property type="protein sequence ID" value="EEH55367.1"/>
    <property type="molecule type" value="Genomic_DNA"/>
</dbReference>
<dbReference type="PANTHER" id="PTHR15598">
    <property type="entry name" value="ENHANCER OF MRNA-DECAPPING PROTEIN 4"/>
    <property type="match status" value="1"/>
</dbReference>
<dbReference type="AlphaFoldDB" id="C1MYN3"/>
<evidence type="ECO:0000259" key="8">
    <source>
        <dbReference type="Pfam" id="PF16529"/>
    </source>
</evidence>
<proteinExistence type="inferred from homology"/>
<organism evidence="11">
    <name type="scientific">Micromonas pusilla (strain CCMP1545)</name>
    <name type="common">Picoplanktonic green alga</name>
    <dbReference type="NCBI Taxonomy" id="564608"/>
    <lineage>
        <taxon>Eukaryota</taxon>
        <taxon>Viridiplantae</taxon>
        <taxon>Chlorophyta</taxon>
        <taxon>Mamiellophyceae</taxon>
        <taxon>Mamiellales</taxon>
        <taxon>Mamiellaceae</taxon>
        <taxon>Micromonas</taxon>
    </lineage>
</organism>
<dbReference type="eggNOG" id="KOG1916">
    <property type="taxonomic scope" value="Eukaryota"/>
</dbReference>
<comment type="subcellular location">
    <subcellularLocation>
        <location evidence="1">Cytoplasm</location>
        <location evidence="1">P-body</location>
    </subcellularLocation>
</comment>
<keyword evidence="11" id="KW-1185">Reference proteome</keyword>
<evidence type="ECO:0000256" key="1">
    <source>
        <dbReference type="ARBA" id="ARBA00004201"/>
    </source>
</evidence>
<evidence type="ECO:0000313" key="11">
    <source>
        <dbReference type="Proteomes" id="UP000001876"/>
    </source>
</evidence>
<evidence type="ECO:0000256" key="5">
    <source>
        <dbReference type="ARBA" id="ARBA00022737"/>
    </source>
</evidence>
<dbReference type="OMA" id="TREHMGT"/>
<dbReference type="InterPro" id="IPR036322">
    <property type="entry name" value="WD40_repeat_dom_sf"/>
</dbReference>
<feature type="compositionally biased region" description="Low complexity" evidence="7">
    <location>
        <begin position="470"/>
        <end position="479"/>
    </location>
</feature>
<accession>C1MYN3</accession>
<keyword evidence="4" id="KW-0853">WD repeat</keyword>
<protein>
    <submittedName>
        <fullName evidence="10">Predicted protein</fullName>
    </submittedName>
</protein>